<evidence type="ECO:0000256" key="2">
    <source>
        <dbReference type="ARBA" id="ARBA00004549"/>
    </source>
</evidence>
<evidence type="ECO:0000256" key="5">
    <source>
        <dbReference type="ARBA" id="ARBA00022593"/>
    </source>
</evidence>
<name>A0A1G4IQA8_9SACH</name>
<keyword evidence="7 10" id="KW-1133">Transmembrane helix</keyword>
<dbReference type="EMBL" id="LT598460">
    <property type="protein sequence ID" value="SCU78950.1"/>
    <property type="molecule type" value="Genomic_DNA"/>
</dbReference>
<feature type="transmembrane region" description="Helical" evidence="10">
    <location>
        <begin position="12"/>
        <end position="31"/>
    </location>
</feature>
<protein>
    <recommendedName>
        <fullName evidence="4">Peroxisome assembly protein 22</fullName>
    </recommendedName>
</protein>
<dbReference type="InterPro" id="IPR038613">
    <property type="entry name" value="Peroxin-22_C_sf"/>
</dbReference>
<dbReference type="InterPro" id="IPR024359">
    <property type="entry name" value="Peroxin-22"/>
</dbReference>
<dbReference type="Gene3D" id="3.40.50.11730">
    <property type="entry name" value="Peroxisome assembly protein 22"/>
    <property type="match status" value="1"/>
</dbReference>
<dbReference type="Pfam" id="PF12827">
    <property type="entry name" value="Peroxin-22"/>
    <property type="match status" value="1"/>
</dbReference>
<evidence type="ECO:0000256" key="9">
    <source>
        <dbReference type="ARBA" id="ARBA00023140"/>
    </source>
</evidence>
<gene>
    <name evidence="11" type="ORF">LADA_0A08768G</name>
</gene>
<keyword evidence="8 10" id="KW-0472">Membrane</keyword>
<evidence type="ECO:0000256" key="3">
    <source>
        <dbReference type="ARBA" id="ARBA00009642"/>
    </source>
</evidence>
<comment type="function">
    <text evidence="1">Involved in peroxisome biogenesis.</text>
</comment>
<keyword evidence="6 10" id="KW-0812">Transmembrane</keyword>
<evidence type="ECO:0000256" key="8">
    <source>
        <dbReference type="ARBA" id="ARBA00023136"/>
    </source>
</evidence>
<sequence length="148" mass="16827">MGLRKTRDQAPRLVFAGIVAAFLVGASYRWFNRGSSSLTQDGNSGKNQSICLILSEGLWSKGVDWNRLSERDAVVILTPDFKEAPAQDLFPKHRVIRCSTHEGVWYVVRHLRKDVVIVEKQQIEQIPSDIYKFSRPIENLPWDQSASS</sequence>
<keyword evidence="5" id="KW-0962">Peroxisome biogenesis</keyword>
<organism evidence="11 12">
    <name type="scientific">Lachancea dasiensis</name>
    <dbReference type="NCBI Taxonomy" id="1072105"/>
    <lineage>
        <taxon>Eukaryota</taxon>
        <taxon>Fungi</taxon>
        <taxon>Dikarya</taxon>
        <taxon>Ascomycota</taxon>
        <taxon>Saccharomycotina</taxon>
        <taxon>Saccharomycetes</taxon>
        <taxon>Saccharomycetales</taxon>
        <taxon>Saccharomycetaceae</taxon>
        <taxon>Lachancea</taxon>
    </lineage>
</organism>
<proteinExistence type="inferred from homology"/>
<evidence type="ECO:0000313" key="12">
    <source>
        <dbReference type="Proteomes" id="UP000190274"/>
    </source>
</evidence>
<accession>A0A1G4IQA8</accession>
<dbReference type="GO" id="GO:0005778">
    <property type="term" value="C:peroxisomal membrane"/>
    <property type="evidence" value="ECO:0007669"/>
    <property type="project" value="UniProtKB-SubCell"/>
</dbReference>
<reference evidence="11 12" key="1">
    <citation type="submission" date="2016-03" db="EMBL/GenBank/DDBJ databases">
        <authorList>
            <person name="Devillers H."/>
        </authorList>
    </citation>
    <scope>NUCLEOTIDE SEQUENCE [LARGE SCALE GENOMIC DNA]</scope>
    <source>
        <strain evidence="11">CBS 10888</strain>
    </source>
</reference>
<keyword evidence="12" id="KW-1185">Reference proteome</keyword>
<evidence type="ECO:0000256" key="4">
    <source>
        <dbReference type="ARBA" id="ARBA00018967"/>
    </source>
</evidence>
<comment type="similarity">
    <text evidence="3">Belongs to the peroxin-22 family.</text>
</comment>
<evidence type="ECO:0000313" key="11">
    <source>
        <dbReference type="EMBL" id="SCU78950.1"/>
    </source>
</evidence>
<evidence type="ECO:0000256" key="6">
    <source>
        <dbReference type="ARBA" id="ARBA00022692"/>
    </source>
</evidence>
<dbReference type="AlphaFoldDB" id="A0A1G4IQA8"/>
<evidence type="ECO:0000256" key="7">
    <source>
        <dbReference type="ARBA" id="ARBA00022989"/>
    </source>
</evidence>
<dbReference type="Proteomes" id="UP000190274">
    <property type="component" value="Chromosome A"/>
</dbReference>
<dbReference type="STRING" id="1266660.A0A1G4IQA8"/>
<evidence type="ECO:0000256" key="10">
    <source>
        <dbReference type="SAM" id="Phobius"/>
    </source>
</evidence>
<comment type="subcellular location">
    <subcellularLocation>
        <location evidence="2">Peroxisome membrane</location>
        <topology evidence="2">Single-pass membrane protein</topology>
    </subcellularLocation>
</comment>
<keyword evidence="9" id="KW-0576">Peroxisome</keyword>
<dbReference type="GO" id="GO:0007031">
    <property type="term" value="P:peroxisome organization"/>
    <property type="evidence" value="ECO:0007669"/>
    <property type="project" value="UniProtKB-KW"/>
</dbReference>
<dbReference type="OrthoDB" id="4036401at2759"/>
<evidence type="ECO:0000256" key="1">
    <source>
        <dbReference type="ARBA" id="ARBA00003659"/>
    </source>
</evidence>